<comment type="cofactor">
    <cofactor evidence="9">
        <name>Mg(2+)</name>
        <dbReference type="ChEBI" id="CHEBI:18420"/>
    </cofactor>
</comment>
<evidence type="ECO:0000256" key="3">
    <source>
        <dbReference type="ARBA" id="ARBA00008621"/>
    </source>
</evidence>
<comment type="catalytic activity">
    <reaction evidence="1 10">
        <text>4-hydroxy-4-methyl-2-oxoglutarate = 2 pyruvate</text>
        <dbReference type="Rhea" id="RHEA:22748"/>
        <dbReference type="ChEBI" id="CHEBI:15361"/>
        <dbReference type="ChEBI" id="CHEBI:58276"/>
        <dbReference type="EC" id="4.1.3.17"/>
    </reaction>
</comment>
<evidence type="ECO:0000256" key="7">
    <source>
        <dbReference type="ARBA" id="ARBA00025046"/>
    </source>
</evidence>
<dbReference type="AlphaFoldDB" id="A0A858Q907"/>
<dbReference type="RefSeq" id="WP_169603576.1">
    <property type="nucleotide sequence ID" value="NZ_CP046565.1"/>
</dbReference>
<dbReference type="NCBIfam" id="NF006875">
    <property type="entry name" value="PRK09372.1"/>
    <property type="match status" value="1"/>
</dbReference>
<proteinExistence type="inferred from homology"/>
<dbReference type="GO" id="GO:0047443">
    <property type="term" value="F:4-hydroxy-4-methyl-2-oxoglutarate aldolase activity"/>
    <property type="evidence" value="ECO:0007669"/>
    <property type="project" value="UniProtKB-EC"/>
</dbReference>
<dbReference type="Pfam" id="PF03737">
    <property type="entry name" value="RraA-like"/>
    <property type="match status" value="1"/>
</dbReference>
<dbReference type="EC" id="4.1.1.112" evidence="10"/>
<name>A0A858Q907_9GAMM</name>
<dbReference type="GO" id="GO:0008428">
    <property type="term" value="F:ribonuclease inhibitor activity"/>
    <property type="evidence" value="ECO:0007669"/>
    <property type="project" value="InterPro"/>
</dbReference>
<feature type="binding site" evidence="9">
    <location>
        <position position="100"/>
    </location>
    <ligand>
        <name>Mg(2+)</name>
        <dbReference type="ChEBI" id="CHEBI:18420"/>
    </ligand>
</feature>
<keyword evidence="5 9" id="KW-0479">Metal-binding</keyword>
<evidence type="ECO:0000313" key="12">
    <source>
        <dbReference type="Proteomes" id="UP000503004"/>
    </source>
</evidence>
<reference evidence="12" key="1">
    <citation type="submission" date="2019-12" db="EMBL/GenBank/DDBJ databases">
        <authorList>
            <person name="Awala S.I."/>
            <person name="Rhee S.K."/>
        </authorList>
    </citation>
    <scope>NUCLEOTIDE SEQUENCE [LARGE SCALE GENOMIC DNA]</scope>
    <source>
        <strain evidence="12">IM1</strain>
    </source>
</reference>
<keyword evidence="12" id="KW-1185">Reference proteome</keyword>
<dbReference type="PANTHER" id="PTHR33254:SF4">
    <property type="entry name" value="4-HYDROXY-4-METHYL-2-OXOGLUTARATE ALDOLASE 3-RELATED"/>
    <property type="match status" value="1"/>
</dbReference>
<evidence type="ECO:0000256" key="6">
    <source>
        <dbReference type="ARBA" id="ARBA00023239"/>
    </source>
</evidence>
<feature type="binding site" evidence="9">
    <location>
        <position position="99"/>
    </location>
    <ligand>
        <name>substrate</name>
    </ligand>
</feature>
<comment type="similarity">
    <text evidence="3 10">Belongs to the class II aldolase/RraA-like family.</text>
</comment>
<evidence type="ECO:0000256" key="5">
    <source>
        <dbReference type="ARBA" id="ARBA00022723"/>
    </source>
</evidence>
<keyword evidence="6 10" id="KW-0456">Lyase</keyword>
<dbReference type="InterPro" id="IPR010203">
    <property type="entry name" value="RraA"/>
</dbReference>
<dbReference type="EMBL" id="CP046565">
    <property type="protein sequence ID" value="QJD30303.1"/>
    <property type="molecule type" value="Genomic_DNA"/>
</dbReference>
<gene>
    <name evidence="11" type="primary">rraA</name>
    <name evidence="11" type="ORF">GNH96_10195</name>
</gene>
<comment type="cofactor">
    <cofactor evidence="2 10">
        <name>a divalent metal cation</name>
        <dbReference type="ChEBI" id="CHEBI:60240"/>
    </cofactor>
</comment>
<evidence type="ECO:0000256" key="9">
    <source>
        <dbReference type="PIRSR" id="PIRSR605493-1"/>
    </source>
</evidence>
<dbReference type="SUPFAM" id="SSF89562">
    <property type="entry name" value="RraA-like"/>
    <property type="match status" value="1"/>
</dbReference>
<dbReference type="InterPro" id="IPR036704">
    <property type="entry name" value="RraA/RraA-like_sf"/>
</dbReference>
<feature type="binding site" evidence="9">
    <location>
        <begin position="77"/>
        <end position="80"/>
    </location>
    <ligand>
        <name>substrate</name>
    </ligand>
</feature>
<dbReference type="CDD" id="cd16841">
    <property type="entry name" value="RraA_family"/>
    <property type="match status" value="1"/>
</dbReference>
<comment type="subunit">
    <text evidence="4 10">Homotrimer.</text>
</comment>
<comment type="function">
    <text evidence="7 10">Catalyzes the aldol cleavage of 4-hydroxy-4-methyl-2-oxoglutarate (HMG) into 2 molecules of pyruvate. Also contains a secondary oxaloacetate (OAA) decarboxylase activity due to the common pyruvate enolate transition state formed following C-C bond cleavage in the retro-aldol and decarboxylation reactions.</text>
</comment>
<evidence type="ECO:0000256" key="1">
    <source>
        <dbReference type="ARBA" id="ARBA00001342"/>
    </source>
</evidence>
<dbReference type="GO" id="GO:0008948">
    <property type="term" value="F:oxaloacetate decarboxylase activity"/>
    <property type="evidence" value="ECO:0007669"/>
    <property type="project" value="UniProtKB-EC"/>
</dbReference>
<evidence type="ECO:0000256" key="8">
    <source>
        <dbReference type="ARBA" id="ARBA00047973"/>
    </source>
</evidence>
<dbReference type="GO" id="GO:0051252">
    <property type="term" value="P:regulation of RNA metabolic process"/>
    <property type="evidence" value="ECO:0007669"/>
    <property type="project" value="InterPro"/>
</dbReference>
<dbReference type="NCBIfam" id="TIGR01935">
    <property type="entry name" value="NOT-MenG"/>
    <property type="match status" value="1"/>
</dbReference>
<keyword evidence="9" id="KW-0460">Magnesium</keyword>
<dbReference type="Proteomes" id="UP000503004">
    <property type="component" value="Chromosome"/>
</dbReference>
<evidence type="ECO:0000256" key="2">
    <source>
        <dbReference type="ARBA" id="ARBA00001968"/>
    </source>
</evidence>
<dbReference type="GO" id="GO:0046872">
    <property type="term" value="F:metal ion binding"/>
    <property type="evidence" value="ECO:0007669"/>
    <property type="project" value="UniProtKB-KW"/>
</dbReference>
<sequence>MDFTTADLCDRFFPSHPLQIAEPAFRAFGAVPRFHGPITTLKVFEDNVLLRETLEQKVDGRVLVVDGGASHRCALLGANLARLAADNGWQGIIVYGCVRDSVELGTLPIGIRALHTHPLKSHKRGGGDRDCLITFASVNFRSDHYLYADEDGIVVSEEKLI</sequence>
<comment type="catalytic activity">
    <reaction evidence="8 10">
        <text>oxaloacetate + H(+) = pyruvate + CO2</text>
        <dbReference type="Rhea" id="RHEA:15641"/>
        <dbReference type="ChEBI" id="CHEBI:15361"/>
        <dbReference type="ChEBI" id="CHEBI:15378"/>
        <dbReference type="ChEBI" id="CHEBI:16452"/>
        <dbReference type="ChEBI" id="CHEBI:16526"/>
        <dbReference type="EC" id="4.1.1.112"/>
    </reaction>
</comment>
<dbReference type="EC" id="4.1.3.17" evidence="10"/>
<organism evidence="11 12">
    <name type="scientific">Methylococcus geothermalis</name>
    <dbReference type="NCBI Taxonomy" id="2681310"/>
    <lineage>
        <taxon>Bacteria</taxon>
        <taxon>Pseudomonadati</taxon>
        <taxon>Pseudomonadota</taxon>
        <taxon>Gammaproteobacteria</taxon>
        <taxon>Methylococcales</taxon>
        <taxon>Methylococcaceae</taxon>
        <taxon>Methylococcus</taxon>
    </lineage>
</organism>
<evidence type="ECO:0000256" key="4">
    <source>
        <dbReference type="ARBA" id="ARBA00011233"/>
    </source>
</evidence>
<dbReference type="Gene3D" id="3.50.30.40">
    <property type="entry name" value="Ribonuclease E inhibitor RraA/RraA-like"/>
    <property type="match status" value="1"/>
</dbReference>
<accession>A0A858Q907</accession>
<evidence type="ECO:0000313" key="11">
    <source>
        <dbReference type="EMBL" id="QJD30303.1"/>
    </source>
</evidence>
<dbReference type="PANTHER" id="PTHR33254">
    <property type="entry name" value="4-HYDROXY-4-METHYL-2-OXOGLUTARATE ALDOLASE 3-RELATED"/>
    <property type="match status" value="1"/>
</dbReference>
<protein>
    <recommendedName>
        <fullName evidence="10">4-hydroxy-4-methyl-2-oxoglutarate aldolase</fullName>
        <shortName evidence="10">HMG aldolase</shortName>
        <ecNumber evidence="10">4.1.1.112</ecNumber>
        <ecNumber evidence="10">4.1.3.17</ecNumber>
    </recommendedName>
    <alternativeName>
        <fullName evidence="10">Oxaloacetate decarboxylase</fullName>
    </alternativeName>
</protein>
<dbReference type="KEGG" id="metu:GNH96_10195"/>
<dbReference type="InterPro" id="IPR005493">
    <property type="entry name" value="RraA/RraA-like"/>
</dbReference>
<evidence type="ECO:0000256" key="10">
    <source>
        <dbReference type="RuleBase" id="RU004338"/>
    </source>
</evidence>